<dbReference type="PANTHER" id="PTHR43735">
    <property type="entry name" value="APOPTOSIS-INDUCING FACTOR 1"/>
    <property type="match status" value="1"/>
</dbReference>
<dbReference type="Pfam" id="PF07992">
    <property type="entry name" value="Pyr_redox_2"/>
    <property type="match status" value="1"/>
</dbReference>
<protein>
    <recommendedName>
        <fullName evidence="5">FAD/NAD(P)-binding domain-containing protein</fullName>
    </recommendedName>
</protein>
<keyword evidence="7" id="KW-1185">Reference proteome</keyword>
<gene>
    <name evidence="6" type="ORF">SLS56_011841</name>
</gene>
<evidence type="ECO:0000313" key="7">
    <source>
        <dbReference type="Proteomes" id="UP001521116"/>
    </source>
</evidence>
<evidence type="ECO:0000256" key="1">
    <source>
        <dbReference type="ARBA" id="ARBA00006442"/>
    </source>
</evidence>
<name>A0ABR3SAU3_9PEZI</name>
<comment type="caution">
    <text evidence="6">The sequence shown here is derived from an EMBL/GenBank/DDBJ whole genome shotgun (WGS) entry which is preliminary data.</text>
</comment>
<organism evidence="6 7">
    <name type="scientific">Neofusicoccum ribis</name>
    <dbReference type="NCBI Taxonomy" id="45134"/>
    <lineage>
        <taxon>Eukaryota</taxon>
        <taxon>Fungi</taxon>
        <taxon>Dikarya</taxon>
        <taxon>Ascomycota</taxon>
        <taxon>Pezizomycotina</taxon>
        <taxon>Dothideomycetes</taxon>
        <taxon>Dothideomycetes incertae sedis</taxon>
        <taxon>Botryosphaeriales</taxon>
        <taxon>Botryosphaeriaceae</taxon>
        <taxon>Neofusicoccum</taxon>
    </lineage>
</organism>
<dbReference type="PANTHER" id="PTHR43735:SF3">
    <property type="entry name" value="FERROPTOSIS SUPPRESSOR PROTEIN 1"/>
    <property type="match status" value="1"/>
</dbReference>
<evidence type="ECO:0000256" key="4">
    <source>
        <dbReference type="ARBA" id="ARBA00023002"/>
    </source>
</evidence>
<keyword evidence="4" id="KW-0560">Oxidoreductase</keyword>
<evidence type="ECO:0000259" key="5">
    <source>
        <dbReference type="Pfam" id="PF07992"/>
    </source>
</evidence>
<dbReference type="SUPFAM" id="SSF51905">
    <property type="entry name" value="FAD/NAD(P)-binding domain"/>
    <property type="match status" value="1"/>
</dbReference>
<keyword evidence="3" id="KW-0274">FAD</keyword>
<proteinExistence type="inferred from homology"/>
<evidence type="ECO:0000256" key="2">
    <source>
        <dbReference type="ARBA" id="ARBA00022630"/>
    </source>
</evidence>
<sequence>MISPSAHLYWKIASPRKAARSDLMPLQSLMIPLETGFFSYPEASFEFIQAYASKVDPATRLVHLQPVHEQSTQEKPLRYDTLVIATGSSTPSALWSPAAPKEDTAAALKSFQHQLEQAKKIAIMGGGATGVEIAGELGFDLGKDREVVLYSGWLNERGYVLVDQFLRATAAGPQSGVYAIGDAASYSNGGLLDVWDAVAPLGAVMEYDLSNGKSGAEIAYKRAAKDTMLVPVGRKRAVGLVHGVWIPNFLGAQLKKTYMLSHAMEAMMGDKWKKKKTFA</sequence>
<dbReference type="PRINTS" id="PR00368">
    <property type="entry name" value="FADPNR"/>
</dbReference>
<dbReference type="Gene3D" id="3.50.50.100">
    <property type="match status" value="2"/>
</dbReference>
<dbReference type="EMBL" id="JAJVDC020000317">
    <property type="protein sequence ID" value="KAL1615364.1"/>
    <property type="molecule type" value="Genomic_DNA"/>
</dbReference>
<keyword evidence="2" id="KW-0285">Flavoprotein</keyword>
<feature type="domain" description="FAD/NAD(P)-binding" evidence="5">
    <location>
        <begin position="47"/>
        <end position="147"/>
    </location>
</feature>
<accession>A0ABR3SAU3</accession>
<dbReference type="InterPro" id="IPR036188">
    <property type="entry name" value="FAD/NAD-bd_sf"/>
</dbReference>
<dbReference type="Proteomes" id="UP001521116">
    <property type="component" value="Unassembled WGS sequence"/>
</dbReference>
<dbReference type="InterPro" id="IPR023753">
    <property type="entry name" value="FAD/NAD-binding_dom"/>
</dbReference>
<evidence type="ECO:0000256" key="3">
    <source>
        <dbReference type="ARBA" id="ARBA00022827"/>
    </source>
</evidence>
<evidence type="ECO:0000313" key="6">
    <source>
        <dbReference type="EMBL" id="KAL1615364.1"/>
    </source>
</evidence>
<reference evidence="6 7" key="1">
    <citation type="submission" date="2024-02" db="EMBL/GenBank/DDBJ databases">
        <title>De novo assembly and annotation of 12 fungi associated with fruit tree decline syndrome in Ontario, Canada.</title>
        <authorList>
            <person name="Sulman M."/>
            <person name="Ellouze W."/>
            <person name="Ilyukhin E."/>
        </authorList>
    </citation>
    <scope>NUCLEOTIDE SEQUENCE [LARGE SCALE GENOMIC DNA]</scope>
    <source>
        <strain evidence="6 7">M1-105</strain>
    </source>
</reference>
<comment type="similarity">
    <text evidence="1">Belongs to the FAD-dependent oxidoreductase family.</text>
</comment>